<feature type="transmembrane region" description="Helical" evidence="1">
    <location>
        <begin position="301"/>
        <end position="320"/>
    </location>
</feature>
<feature type="transmembrane region" description="Helical" evidence="1">
    <location>
        <begin position="145"/>
        <end position="164"/>
    </location>
</feature>
<keyword evidence="1" id="KW-0812">Transmembrane</keyword>
<gene>
    <name evidence="3" type="ORF">IAA06_07285</name>
</gene>
<dbReference type="Pfam" id="PF25198">
    <property type="entry name" value="Spore_GerAC_N"/>
    <property type="match status" value="1"/>
</dbReference>
<dbReference type="AlphaFoldDB" id="A0A9D2LT03"/>
<evidence type="ECO:0000313" key="3">
    <source>
        <dbReference type="EMBL" id="HJB28583.1"/>
    </source>
</evidence>
<dbReference type="EMBL" id="DWYZ01000141">
    <property type="protein sequence ID" value="HJB28583.1"/>
    <property type="molecule type" value="Genomic_DNA"/>
</dbReference>
<reference evidence="3" key="1">
    <citation type="journal article" date="2021" name="PeerJ">
        <title>Extensive microbial diversity within the chicken gut microbiome revealed by metagenomics and culture.</title>
        <authorList>
            <person name="Gilroy R."/>
            <person name="Ravi A."/>
            <person name="Getino M."/>
            <person name="Pursley I."/>
            <person name="Horton D.L."/>
            <person name="Alikhan N.F."/>
            <person name="Baker D."/>
            <person name="Gharbi K."/>
            <person name="Hall N."/>
            <person name="Watson M."/>
            <person name="Adriaenssens E.M."/>
            <person name="Foster-Nyarko E."/>
            <person name="Jarju S."/>
            <person name="Secka A."/>
            <person name="Antonio M."/>
            <person name="Oren A."/>
            <person name="Chaudhuri R.R."/>
            <person name="La Ragione R."/>
            <person name="Hildebrand F."/>
            <person name="Pallen M.J."/>
        </authorList>
    </citation>
    <scope>NUCLEOTIDE SEQUENCE</scope>
    <source>
        <strain evidence="3">ChiSjej1B19-5720</strain>
    </source>
</reference>
<dbReference type="Pfam" id="PF03845">
    <property type="entry name" value="Spore_permease"/>
    <property type="match status" value="1"/>
</dbReference>
<evidence type="ECO:0000256" key="1">
    <source>
        <dbReference type="SAM" id="Phobius"/>
    </source>
</evidence>
<reference evidence="3" key="2">
    <citation type="submission" date="2021-04" db="EMBL/GenBank/DDBJ databases">
        <authorList>
            <person name="Gilroy R."/>
        </authorList>
    </citation>
    <scope>NUCLEOTIDE SEQUENCE</scope>
    <source>
        <strain evidence="3">ChiSjej1B19-5720</strain>
    </source>
</reference>
<feature type="transmembrane region" description="Helical" evidence="1">
    <location>
        <begin position="357"/>
        <end position="376"/>
    </location>
</feature>
<evidence type="ECO:0000313" key="4">
    <source>
        <dbReference type="Proteomes" id="UP000823842"/>
    </source>
</evidence>
<keyword evidence="1" id="KW-0472">Membrane</keyword>
<protein>
    <submittedName>
        <fullName evidence="3">GerAB/ArcD/ProY family transporter</fullName>
    </submittedName>
</protein>
<dbReference type="GO" id="GO:0009847">
    <property type="term" value="P:spore germination"/>
    <property type="evidence" value="ECO:0007669"/>
    <property type="project" value="InterPro"/>
</dbReference>
<feature type="transmembrane region" description="Helical" evidence="1">
    <location>
        <begin position="215"/>
        <end position="237"/>
    </location>
</feature>
<dbReference type="InterPro" id="IPR004761">
    <property type="entry name" value="Spore_GerAB"/>
</dbReference>
<dbReference type="Proteomes" id="UP000823842">
    <property type="component" value="Unassembled WGS sequence"/>
</dbReference>
<dbReference type="PANTHER" id="PTHR35789">
    <property type="entry name" value="SPORE GERMINATION PROTEIN B3"/>
    <property type="match status" value="1"/>
</dbReference>
<name>A0A9D2LT03_9FIRM</name>
<feature type="transmembrane region" description="Helical" evidence="1">
    <location>
        <begin position="116"/>
        <end position="133"/>
    </location>
</feature>
<dbReference type="PANTHER" id="PTHR35789:SF1">
    <property type="entry name" value="SPORE GERMINATION PROTEIN B3"/>
    <property type="match status" value="1"/>
</dbReference>
<feature type="transmembrane region" description="Helical" evidence="1">
    <location>
        <begin position="326"/>
        <end position="345"/>
    </location>
</feature>
<feature type="transmembrane region" description="Helical" evidence="1">
    <location>
        <begin position="268"/>
        <end position="289"/>
    </location>
</feature>
<accession>A0A9D2LT03</accession>
<feature type="transmembrane region" description="Helical" evidence="1">
    <location>
        <begin position="76"/>
        <end position="96"/>
    </location>
</feature>
<feature type="transmembrane region" description="Helical" evidence="1">
    <location>
        <begin position="184"/>
        <end position="203"/>
    </location>
</feature>
<feature type="domain" description="Spore germination protein N-terminal" evidence="2">
    <location>
        <begin position="376"/>
        <end position="545"/>
    </location>
</feature>
<keyword evidence="1" id="KW-1133">Transmembrane helix</keyword>
<comment type="caution">
    <text evidence="3">The sequence shown here is derived from an EMBL/GenBank/DDBJ whole genome shotgun (WGS) entry which is preliminary data.</text>
</comment>
<evidence type="ECO:0000259" key="2">
    <source>
        <dbReference type="Pfam" id="PF25198"/>
    </source>
</evidence>
<dbReference type="InterPro" id="IPR057336">
    <property type="entry name" value="GerAC_N"/>
</dbReference>
<dbReference type="GO" id="GO:0016020">
    <property type="term" value="C:membrane"/>
    <property type="evidence" value="ECO:0007669"/>
    <property type="project" value="InterPro"/>
</dbReference>
<dbReference type="InterPro" id="IPR008844">
    <property type="entry name" value="Spore_GerAC-like"/>
</dbReference>
<proteinExistence type="predicted"/>
<feature type="transmembrane region" description="Helical" evidence="1">
    <location>
        <begin position="45"/>
        <end position="64"/>
    </location>
</feature>
<feature type="transmembrane region" description="Helical" evidence="1">
    <location>
        <begin position="14"/>
        <end position="33"/>
    </location>
</feature>
<sequence>MDFAENNRISHRQLYRQIILAFGAPFLLCLFGREQLLGMTGAAGMAAALIALGFYVIFLIRLTPFYADLLKTAGTFWGRMIGIFFLFYILFTGAYLLSVLEEIVPASLLTGVPGKWISFFAIVSCSLGTHKGMQKRGRMAEVSGALFLGGVLLMMALCLGQSRFSYLQEMWTEAVSGQASFFESVYRALCAFSGIGLLPFALGHVEKQGRAGRPILWGLLTLGWIVIGMLFLLPAVFGWKRLLEEPRPILPLLAGADLPGNVLARFDVLWMGFLLYSLLFSIGSLLYYGHEVIRRTRLGTGKYWMAAVIYGLSVLEPAGVGIEDFYQQYLGWIFVPGLLLLQIFLLMRGRGRRKKAVLMSAVLGMTLFLGGCAGVEPEKRLYPLALGIDTGQEGIAVTYGMPDLPEATGQEKPEEGGSERALTISGSDFNEIEAIYNRSQEKYLDMGHLQVLILGNNLIETKKWDAVLRYLKQEPFVGENVYVFRTDDTKKLLEWSGTGGSSIGEYLTGLLENRTAGQQKNGVTLRQIYHQWYDDGGLLPLPLVTLENDKIQVMLE</sequence>
<organism evidence="3 4">
    <name type="scientific">Candidatus Blautia faecavium</name>
    <dbReference type="NCBI Taxonomy" id="2838487"/>
    <lineage>
        <taxon>Bacteria</taxon>
        <taxon>Bacillati</taxon>
        <taxon>Bacillota</taxon>
        <taxon>Clostridia</taxon>
        <taxon>Lachnospirales</taxon>
        <taxon>Lachnospiraceae</taxon>
        <taxon>Blautia</taxon>
    </lineage>
</organism>